<dbReference type="EMBL" id="JACHCA010000003">
    <property type="protein sequence ID" value="MBB6127031.1"/>
    <property type="molecule type" value="Genomic_DNA"/>
</dbReference>
<name>A0A841JG69_9SPHI</name>
<evidence type="ECO:0000313" key="1">
    <source>
        <dbReference type="EMBL" id="MBB6127031.1"/>
    </source>
</evidence>
<sequence>MKKNLLLAVVLIFLGIKAFSQTIPVGSYAEDIARRNQLLCKSDNISSFTVRPVNDEWHDTDSSFKQLVASKTYGNFQFMGKPSGIQILPFNWLNDYNVKRPYGYNNSSLYPAAGYQTRVSGGFLLKAGIFRVQIKPEFVYAQNKRFDTFADVQVNTTNKQLLNAYYFNINGIDAPERFGNRSLQHLYPGQSKVTVNFKNIEAGVSTENIWWGPSVQNSIMMSNSAPGFLHWTFNSVKPIKTIIGSFEWQIIGGNLKQSGYLPIDTGRIVNGKGLFSPKPEITRYISAYTINWQPKWLKGLYLGLTGYDYLDKDSLYHNRNIIQKLFPVITGSSLKANDVSNSTHGDGQDFAFALNIRQLLPLYNAELYFEWARNDRTGSINDFLQEPDHSAAMTLGGRKLFELSKDSYIQIKAELTQLQRESTFLLRDEPTWYTHITSPRDGYTNDGRYIGAGIGPGSNSFMFDISYLKGMNSFGLTLERQVHNNDLYYTAFMGTRNVSSHWVDINSTFYANVKFKKYLISAEATPVYSLNYQYNHGNGYNLHARLNFTYYFE</sequence>
<dbReference type="InterPro" id="IPR038636">
    <property type="entry name" value="Wzi_sf"/>
</dbReference>
<organism evidence="1 2">
    <name type="scientific">Mucilaginibacter lappiensis</name>
    <dbReference type="NCBI Taxonomy" id="354630"/>
    <lineage>
        <taxon>Bacteria</taxon>
        <taxon>Pseudomonadati</taxon>
        <taxon>Bacteroidota</taxon>
        <taxon>Sphingobacteriia</taxon>
        <taxon>Sphingobacteriales</taxon>
        <taxon>Sphingobacteriaceae</taxon>
        <taxon>Mucilaginibacter</taxon>
    </lineage>
</organism>
<dbReference type="Proteomes" id="UP000548326">
    <property type="component" value="Unassembled WGS sequence"/>
</dbReference>
<evidence type="ECO:0000313" key="2">
    <source>
        <dbReference type="Proteomes" id="UP000548326"/>
    </source>
</evidence>
<protein>
    <recommendedName>
        <fullName evidence="3">Capsule assembly protein Wzi</fullName>
    </recommendedName>
</protein>
<dbReference type="Gene3D" id="2.40.160.130">
    <property type="entry name" value="Capsule assembly protein Wzi"/>
    <property type="match status" value="1"/>
</dbReference>
<comment type="caution">
    <text evidence="1">The sequence shown here is derived from an EMBL/GenBank/DDBJ whole genome shotgun (WGS) entry which is preliminary data.</text>
</comment>
<proteinExistence type="predicted"/>
<evidence type="ECO:0008006" key="3">
    <source>
        <dbReference type="Google" id="ProtNLM"/>
    </source>
</evidence>
<dbReference type="RefSeq" id="WP_183586219.1">
    <property type="nucleotide sequence ID" value="NZ_JACHCA010000003.1"/>
</dbReference>
<gene>
    <name evidence="1" type="ORF">HDF22_001137</name>
</gene>
<reference evidence="1 2" key="1">
    <citation type="submission" date="2020-08" db="EMBL/GenBank/DDBJ databases">
        <title>Genomic Encyclopedia of Type Strains, Phase IV (KMG-V): Genome sequencing to study the core and pangenomes of soil and plant-associated prokaryotes.</title>
        <authorList>
            <person name="Whitman W."/>
        </authorList>
    </citation>
    <scope>NUCLEOTIDE SEQUENCE [LARGE SCALE GENOMIC DNA]</scope>
    <source>
        <strain evidence="1 2">MP601</strain>
    </source>
</reference>
<accession>A0A841JG69</accession>
<dbReference type="AlphaFoldDB" id="A0A841JG69"/>